<comment type="subcellular location">
    <subcellularLocation>
        <location evidence="1 9">Cell membrane</location>
        <topology evidence="1 9">Multi-pass membrane protein</topology>
    </subcellularLocation>
</comment>
<name>A0ABT0W8I6_9BACI</name>
<keyword evidence="8 9" id="KW-0472">Membrane</keyword>
<dbReference type="EMBL" id="JAMQCR010000001">
    <property type="protein sequence ID" value="MCM2532618.1"/>
    <property type="molecule type" value="Genomic_DNA"/>
</dbReference>
<evidence type="ECO:0000256" key="6">
    <source>
        <dbReference type="ARBA" id="ARBA00022970"/>
    </source>
</evidence>
<dbReference type="InterPro" id="IPR000515">
    <property type="entry name" value="MetI-like"/>
</dbReference>
<keyword evidence="4" id="KW-1003">Cell membrane</keyword>
<dbReference type="PANTHER" id="PTHR30614:SF20">
    <property type="entry name" value="GLUTAMINE TRANSPORT SYSTEM PERMEASE PROTEIN GLNP"/>
    <property type="match status" value="1"/>
</dbReference>
<keyword evidence="5 9" id="KW-0812">Transmembrane</keyword>
<keyword evidence="12" id="KW-1185">Reference proteome</keyword>
<feature type="transmembrane region" description="Helical" evidence="9">
    <location>
        <begin position="168"/>
        <end position="186"/>
    </location>
</feature>
<evidence type="ECO:0000256" key="2">
    <source>
        <dbReference type="ARBA" id="ARBA00010072"/>
    </source>
</evidence>
<comment type="caution">
    <text evidence="11">The sequence shown here is derived from an EMBL/GenBank/DDBJ whole genome shotgun (WGS) entry which is preliminary data.</text>
</comment>
<proteinExistence type="inferred from homology"/>
<dbReference type="InterPro" id="IPR035906">
    <property type="entry name" value="MetI-like_sf"/>
</dbReference>
<organism evidence="11 12">
    <name type="scientific">Neobacillus pocheonensis</name>
    <dbReference type="NCBI Taxonomy" id="363869"/>
    <lineage>
        <taxon>Bacteria</taxon>
        <taxon>Bacillati</taxon>
        <taxon>Bacillota</taxon>
        <taxon>Bacilli</taxon>
        <taxon>Bacillales</taxon>
        <taxon>Bacillaceae</taxon>
        <taxon>Neobacillus</taxon>
    </lineage>
</organism>
<accession>A0ABT0W8I6</accession>
<dbReference type="InterPro" id="IPR043429">
    <property type="entry name" value="ArtM/GltK/GlnP/TcyL/YhdX-like"/>
</dbReference>
<dbReference type="PANTHER" id="PTHR30614">
    <property type="entry name" value="MEMBRANE COMPONENT OF AMINO ACID ABC TRANSPORTER"/>
    <property type="match status" value="1"/>
</dbReference>
<evidence type="ECO:0000313" key="12">
    <source>
        <dbReference type="Proteomes" id="UP001523262"/>
    </source>
</evidence>
<dbReference type="Gene3D" id="1.10.3720.10">
    <property type="entry name" value="MetI-like"/>
    <property type="match status" value="1"/>
</dbReference>
<evidence type="ECO:0000256" key="9">
    <source>
        <dbReference type="RuleBase" id="RU363032"/>
    </source>
</evidence>
<dbReference type="PROSITE" id="PS50928">
    <property type="entry name" value="ABC_TM1"/>
    <property type="match status" value="1"/>
</dbReference>
<feature type="domain" description="ABC transmembrane type-1" evidence="10">
    <location>
        <begin position="18"/>
        <end position="213"/>
    </location>
</feature>
<dbReference type="CDD" id="cd06261">
    <property type="entry name" value="TM_PBP2"/>
    <property type="match status" value="1"/>
</dbReference>
<dbReference type="NCBIfam" id="TIGR01726">
    <property type="entry name" value="HEQRo_perm_3TM"/>
    <property type="match status" value="1"/>
</dbReference>
<dbReference type="InterPro" id="IPR010065">
    <property type="entry name" value="AA_ABC_transptr_permease_3TM"/>
</dbReference>
<gene>
    <name evidence="11" type="ORF">NDK43_09760</name>
</gene>
<keyword evidence="6" id="KW-0029">Amino-acid transport</keyword>
<dbReference type="Pfam" id="PF00528">
    <property type="entry name" value="BPD_transp_1"/>
    <property type="match status" value="1"/>
</dbReference>
<feature type="transmembrane region" description="Helical" evidence="9">
    <location>
        <begin position="86"/>
        <end position="104"/>
    </location>
</feature>
<keyword evidence="3 9" id="KW-0813">Transport</keyword>
<evidence type="ECO:0000256" key="3">
    <source>
        <dbReference type="ARBA" id="ARBA00022448"/>
    </source>
</evidence>
<comment type="similarity">
    <text evidence="2">Belongs to the binding-protein-dependent transport system permease family. HisMQ subfamily.</text>
</comment>
<evidence type="ECO:0000256" key="5">
    <source>
        <dbReference type="ARBA" id="ARBA00022692"/>
    </source>
</evidence>
<reference evidence="11 12" key="1">
    <citation type="submission" date="2022-06" db="EMBL/GenBank/DDBJ databases">
        <authorList>
            <person name="Jeon C.O."/>
        </authorList>
    </citation>
    <scope>NUCLEOTIDE SEQUENCE [LARGE SCALE GENOMIC DNA]</scope>
    <source>
        <strain evidence="11 12">KCTC 13943</strain>
    </source>
</reference>
<feature type="transmembrane region" description="Helical" evidence="9">
    <location>
        <begin position="24"/>
        <end position="44"/>
    </location>
</feature>
<feature type="transmembrane region" description="Helical" evidence="9">
    <location>
        <begin position="198"/>
        <end position="216"/>
    </location>
</feature>
<keyword evidence="7 9" id="KW-1133">Transmembrane helix</keyword>
<evidence type="ECO:0000256" key="8">
    <source>
        <dbReference type="ARBA" id="ARBA00023136"/>
    </source>
</evidence>
<sequence>MNSWNIMVHAFPQLLHGLGRTVEFSLITIFLASLIGLIGALCKLSRFYVLRGLSWLYVEVFRGTPLLVQLLFIALGLPTILPLNKWFGSGVYPFIAAAIGLALNEGAYITEIIRAGILGVDRGQSEAAHSIGMTRFKTMVYIILPQAFKRMIPPLVNQFAQTIKDTSLLAPIAVVELLYTGQIIIAENFAGFQIYGEVALLYLVIIFTLTRIAGYLERRLQIDKR</sequence>
<evidence type="ECO:0000256" key="7">
    <source>
        <dbReference type="ARBA" id="ARBA00022989"/>
    </source>
</evidence>
<evidence type="ECO:0000313" key="11">
    <source>
        <dbReference type="EMBL" id="MCM2532618.1"/>
    </source>
</evidence>
<dbReference type="SUPFAM" id="SSF161098">
    <property type="entry name" value="MetI-like"/>
    <property type="match status" value="1"/>
</dbReference>
<feature type="transmembrane region" description="Helical" evidence="9">
    <location>
        <begin position="56"/>
        <end position="80"/>
    </location>
</feature>
<evidence type="ECO:0000256" key="1">
    <source>
        <dbReference type="ARBA" id="ARBA00004651"/>
    </source>
</evidence>
<evidence type="ECO:0000259" key="10">
    <source>
        <dbReference type="PROSITE" id="PS50928"/>
    </source>
</evidence>
<evidence type="ECO:0000256" key="4">
    <source>
        <dbReference type="ARBA" id="ARBA00022475"/>
    </source>
</evidence>
<dbReference type="Proteomes" id="UP001523262">
    <property type="component" value="Unassembled WGS sequence"/>
</dbReference>
<protein>
    <submittedName>
        <fullName evidence="11">Amino acid ABC transporter permease</fullName>
    </submittedName>
</protein>